<dbReference type="OrthoDB" id="9984427at2759"/>
<feature type="compositionally biased region" description="Basic and acidic residues" evidence="2">
    <location>
        <begin position="26"/>
        <end position="39"/>
    </location>
</feature>
<keyword evidence="1" id="KW-0175">Coiled coil</keyword>
<name>A0A0C9QFH6_9HYME</name>
<feature type="compositionally biased region" description="Polar residues" evidence="2">
    <location>
        <begin position="12"/>
        <end position="24"/>
    </location>
</feature>
<accession>A0A0C9QFH6</accession>
<evidence type="ECO:0000313" key="5">
    <source>
        <dbReference type="RefSeq" id="XP_011299889.1"/>
    </source>
</evidence>
<dbReference type="Proteomes" id="UP000694866">
    <property type="component" value="Unplaced"/>
</dbReference>
<reference evidence="3" key="1">
    <citation type="submission" date="2015-01" db="EMBL/GenBank/DDBJ databases">
        <title>Transcriptome Assembly of Fopius arisanus.</title>
        <authorList>
            <person name="Geib S."/>
        </authorList>
    </citation>
    <scope>NUCLEOTIDE SEQUENCE</scope>
</reference>
<evidence type="ECO:0000313" key="4">
    <source>
        <dbReference type="Proteomes" id="UP000694866"/>
    </source>
</evidence>
<evidence type="ECO:0000256" key="1">
    <source>
        <dbReference type="SAM" id="Coils"/>
    </source>
</evidence>
<gene>
    <name evidence="3" type="primary">crlf3</name>
    <name evidence="5" type="synonym">LOC105264601</name>
    <name evidence="3" type="ORF">g.22879</name>
</gene>
<proteinExistence type="predicted"/>
<accession>A0A9R1SZ63</accession>
<evidence type="ECO:0000256" key="2">
    <source>
        <dbReference type="SAM" id="MobiDB-lite"/>
    </source>
</evidence>
<dbReference type="AlphaFoldDB" id="A0A0C9QFH6"/>
<dbReference type="KEGG" id="fas:105264601"/>
<dbReference type="RefSeq" id="XP_011299889.1">
    <property type="nucleotide sequence ID" value="XM_011301587.1"/>
</dbReference>
<protein>
    <submittedName>
        <fullName evidence="3">Crlf3 protein</fullName>
    </submittedName>
    <submittedName>
        <fullName evidence="5">Cytokine receptor-like factor 3</fullName>
    </submittedName>
</protein>
<feature type="compositionally biased region" description="Acidic residues" evidence="2">
    <location>
        <begin position="1"/>
        <end position="10"/>
    </location>
</feature>
<evidence type="ECO:0000313" key="3">
    <source>
        <dbReference type="EMBL" id="JAG71921.1"/>
    </source>
</evidence>
<reference evidence="5" key="2">
    <citation type="submission" date="2025-04" db="UniProtKB">
        <authorList>
            <consortium name="RefSeq"/>
        </authorList>
    </citation>
    <scope>IDENTIFICATION</scope>
    <source>
        <strain evidence="5">USDA-PBARC FA_bdor</strain>
        <tissue evidence="5">Whole organism</tissue>
    </source>
</reference>
<dbReference type="GeneID" id="105264601"/>
<dbReference type="EMBL" id="GBYB01002154">
    <property type="protein sequence ID" value="JAG71921.1"/>
    <property type="molecule type" value="Transcribed_RNA"/>
</dbReference>
<organism evidence="3">
    <name type="scientific">Fopius arisanus</name>
    <dbReference type="NCBI Taxonomy" id="64838"/>
    <lineage>
        <taxon>Eukaryota</taxon>
        <taxon>Metazoa</taxon>
        <taxon>Ecdysozoa</taxon>
        <taxon>Arthropoda</taxon>
        <taxon>Hexapoda</taxon>
        <taxon>Insecta</taxon>
        <taxon>Pterygota</taxon>
        <taxon>Neoptera</taxon>
        <taxon>Endopterygota</taxon>
        <taxon>Hymenoptera</taxon>
        <taxon>Apocrita</taxon>
        <taxon>Ichneumonoidea</taxon>
        <taxon>Braconidae</taxon>
        <taxon>Opiinae</taxon>
        <taxon>Fopius</taxon>
    </lineage>
</organism>
<feature type="region of interest" description="Disordered" evidence="2">
    <location>
        <begin position="1"/>
        <end position="39"/>
    </location>
</feature>
<keyword evidence="4" id="KW-1185">Reference proteome</keyword>
<sequence length="504" mass="57764">MDIPEDEILDELNSTLTEESQLSEISPEKPETTSEDAERVLHHRELRRKLKSTEEKIDKYMLSISEISRKSWEVNLGALNEKLTSDDGYSQKTIHNIQEYIQKLEEQFKELDKADTQVMTITSRVLQEIDDSYDNLISIIAKEINKKRELLKLEAKVFERESLVPLKACREEIHKQILCTKKSISSIETNKNERMSHVERHELLRADRKIGGIPAVPSLEELPFLNFKFPSKPQVKELLNNVHSMGTILRLGPVQITEIEEKPGSVFVKWGISDPEYAFEDHIYILQKALGEVLDPTSDDFITIYEGDENYCFVKNLEINRSITLRVGVQSLESAWSSTRITKTSVPNYGWSLDNEDYMITNNATVAAKINDQASAVFSRDALIDANQIIEFKFLDVPGQVLSDEGIALVSEPGGKDDFLRRRGSLMITARGKILMDGEEKLMQLPPVHSGARIIFTITRRDEETLRVNIECSDKAVTYYWNVETPLYFAARFLQSKKWNLMVK</sequence>
<feature type="coiled-coil region" evidence="1">
    <location>
        <begin position="43"/>
        <end position="70"/>
    </location>
</feature>